<evidence type="ECO:0000256" key="16">
    <source>
        <dbReference type="SAM" id="Phobius"/>
    </source>
</evidence>
<dbReference type="FunCoup" id="A0A6J2UZ50">
    <property type="interactions" value="173"/>
</dbReference>
<proteinExistence type="inferred from homology"/>
<feature type="transmembrane region" description="Helical" evidence="16">
    <location>
        <begin position="203"/>
        <end position="231"/>
    </location>
</feature>
<dbReference type="PANTHER" id="PTHR10489:SF953">
    <property type="entry name" value="APELIN RECEPTOR"/>
    <property type="match status" value="1"/>
</dbReference>
<keyword evidence="14 15" id="KW-0807">Transducer</keyword>
<evidence type="ECO:0000313" key="18">
    <source>
        <dbReference type="Proteomes" id="UP000504632"/>
    </source>
</evidence>
<dbReference type="Gene3D" id="1.20.1070.10">
    <property type="entry name" value="Rhodopsin 7-helix transmembrane proteins"/>
    <property type="match status" value="1"/>
</dbReference>
<dbReference type="GO" id="GO:0035987">
    <property type="term" value="P:endodermal cell differentiation"/>
    <property type="evidence" value="ECO:0007669"/>
    <property type="project" value="UniProtKB-ARBA"/>
</dbReference>
<dbReference type="GO" id="GO:0009897">
    <property type="term" value="C:external side of plasma membrane"/>
    <property type="evidence" value="ECO:0007669"/>
    <property type="project" value="TreeGrafter"/>
</dbReference>
<gene>
    <name evidence="19" type="primary">LOC115807847</name>
</gene>
<keyword evidence="4" id="KW-1003">Cell membrane</keyword>
<dbReference type="AlphaFoldDB" id="A0A6J2UZ50"/>
<evidence type="ECO:0000256" key="10">
    <source>
        <dbReference type="ARBA" id="ARBA00023157"/>
    </source>
</evidence>
<evidence type="ECO:0000256" key="12">
    <source>
        <dbReference type="ARBA" id="ARBA00023180"/>
    </source>
</evidence>
<keyword evidence="3" id="KW-0217">Developmental protein</keyword>
<dbReference type="SUPFAM" id="SSF81321">
    <property type="entry name" value="Family A G protein-coupled receptor-like"/>
    <property type="match status" value="1"/>
</dbReference>
<evidence type="ECO:0000256" key="4">
    <source>
        <dbReference type="ARBA" id="ARBA00022475"/>
    </source>
</evidence>
<dbReference type="InterPro" id="IPR000276">
    <property type="entry name" value="GPCR_Rhodpsn"/>
</dbReference>
<dbReference type="GO" id="GO:0019722">
    <property type="term" value="P:calcium-mediated signaling"/>
    <property type="evidence" value="ECO:0007669"/>
    <property type="project" value="TreeGrafter"/>
</dbReference>
<dbReference type="GO" id="GO:0030593">
    <property type="term" value="P:neutrophil chemotaxis"/>
    <property type="evidence" value="ECO:0007669"/>
    <property type="project" value="TreeGrafter"/>
</dbReference>
<keyword evidence="9 16" id="KW-0472">Membrane</keyword>
<evidence type="ECO:0000313" key="19">
    <source>
        <dbReference type="RefSeq" id="XP_030624878.1"/>
    </source>
</evidence>
<keyword evidence="12" id="KW-0325">Glycoprotein</keyword>
<dbReference type="OrthoDB" id="5974286at2759"/>
<reference evidence="19" key="1">
    <citation type="submission" date="2025-08" db="UniProtKB">
        <authorList>
            <consortium name="RefSeq"/>
        </authorList>
    </citation>
    <scope>IDENTIFICATION</scope>
</reference>
<evidence type="ECO:0000256" key="15">
    <source>
        <dbReference type="RuleBase" id="RU000688"/>
    </source>
</evidence>
<evidence type="ECO:0000256" key="11">
    <source>
        <dbReference type="ARBA" id="ARBA00023170"/>
    </source>
</evidence>
<evidence type="ECO:0000256" key="14">
    <source>
        <dbReference type="ARBA" id="ARBA00023224"/>
    </source>
</evidence>
<dbReference type="PANTHER" id="PTHR10489">
    <property type="entry name" value="CELL ADHESION MOLECULE"/>
    <property type="match status" value="1"/>
</dbReference>
<comment type="similarity">
    <text evidence="15">Belongs to the G-protein coupled receptor 1 family.</text>
</comment>
<dbReference type="PROSITE" id="PS00237">
    <property type="entry name" value="G_PROTEIN_RECEP_F1_1"/>
    <property type="match status" value="1"/>
</dbReference>
<evidence type="ECO:0000256" key="2">
    <source>
        <dbReference type="ARBA" id="ARBA00004236"/>
    </source>
</evidence>
<dbReference type="GO" id="GO:0016493">
    <property type="term" value="F:C-C chemokine receptor activity"/>
    <property type="evidence" value="ECO:0007669"/>
    <property type="project" value="TreeGrafter"/>
</dbReference>
<dbReference type="GO" id="GO:0060182">
    <property type="term" value="F:apelin receptor activity"/>
    <property type="evidence" value="ECO:0007669"/>
    <property type="project" value="UniProtKB-ARBA"/>
</dbReference>
<feature type="transmembrane region" description="Helical" evidence="16">
    <location>
        <begin position="113"/>
        <end position="131"/>
    </location>
</feature>
<name>A0A6J2UZ50_CHACN</name>
<feature type="transmembrane region" description="Helical" evidence="16">
    <location>
        <begin position="252"/>
        <end position="270"/>
    </location>
</feature>
<keyword evidence="11 15" id="KW-0675">Receptor</keyword>
<dbReference type="GO" id="GO:0006955">
    <property type="term" value="P:immune response"/>
    <property type="evidence" value="ECO:0007669"/>
    <property type="project" value="TreeGrafter"/>
</dbReference>
<comment type="subcellular location">
    <subcellularLocation>
        <location evidence="2">Cell membrane</location>
    </subcellularLocation>
    <subcellularLocation>
        <location evidence="1">Membrane</location>
        <topology evidence="1">Multi-pass membrane protein</topology>
    </subcellularLocation>
</comment>
<feature type="domain" description="G-protein coupled receptors family 1 profile" evidence="17">
    <location>
        <begin position="52"/>
        <end position="317"/>
    </location>
</feature>
<dbReference type="PRINTS" id="PR00241">
    <property type="entry name" value="ANGIOTENSINR"/>
</dbReference>
<evidence type="ECO:0000256" key="1">
    <source>
        <dbReference type="ARBA" id="ARBA00004141"/>
    </source>
</evidence>
<dbReference type="InterPro" id="IPR000248">
    <property type="entry name" value="ATII_rcpt"/>
</dbReference>
<dbReference type="InterPro" id="IPR050119">
    <property type="entry name" value="CCR1-9-like"/>
</dbReference>
<feature type="transmembrane region" description="Helical" evidence="16">
    <location>
        <begin position="73"/>
        <end position="93"/>
    </location>
</feature>
<evidence type="ECO:0000259" key="17">
    <source>
        <dbReference type="PROSITE" id="PS50262"/>
    </source>
</evidence>
<evidence type="ECO:0000256" key="6">
    <source>
        <dbReference type="ARBA" id="ARBA00022692"/>
    </source>
</evidence>
<dbReference type="Proteomes" id="UP000504632">
    <property type="component" value="Chromosome 3"/>
</dbReference>
<keyword evidence="5" id="KW-0037">Angiogenesis</keyword>
<evidence type="ECO:0000256" key="13">
    <source>
        <dbReference type="ARBA" id="ARBA00023218"/>
    </source>
</evidence>
<dbReference type="GO" id="GO:0019957">
    <property type="term" value="F:C-C chemokine binding"/>
    <property type="evidence" value="ECO:0007669"/>
    <property type="project" value="TreeGrafter"/>
</dbReference>
<dbReference type="GO" id="GO:0007204">
    <property type="term" value="P:positive regulation of cytosolic calcium ion concentration"/>
    <property type="evidence" value="ECO:0007669"/>
    <property type="project" value="TreeGrafter"/>
</dbReference>
<evidence type="ECO:0000256" key="9">
    <source>
        <dbReference type="ARBA" id="ARBA00023136"/>
    </source>
</evidence>
<dbReference type="GO" id="GO:0001702">
    <property type="term" value="P:gastrulation with mouth forming second"/>
    <property type="evidence" value="ECO:0007669"/>
    <property type="project" value="UniProtKB-ARBA"/>
</dbReference>
<dbReference type="GO" id="GO:0002040">
    <property type="term" value="P:sprouting angiogenesis"/>
    <property type="evidence" value="ECO:0007669"/>
    <property type="project" value="UniProtKB-ARBA"/>
</dbReference>
<dbReference type="GO" id="GO:0061371">
    <property type="term" value="P:determination of heart left/right asymmetry"/>
    <property type="evidence" value="ECO:0007669"/>
    <property type="project" value="UniProtKB-ARBA"/>
</dbReference>
<dbReference type="CDD" id="cd15190">
    <property type="entry name" value="7tmA_Apelin_R"/>
    <property type="match status" value="1"/>
</dbReference>
<feature type="transmembrane region" description="Helical" evidence="16">
    <location>
        <begin position="40"/>
        <end position="61"/>
    </location>
</feature>
<keyword evidence="10" id="KW-1015">Disulfide bond</keyword>
<accession>A0A6J2UZ50</accession>
<keyword evidence="7 16" id="KW-1133">Transmembrane helix</keyword>
<keyword evidence="6 15" id="KW-0812">Transmembrane</keyword>
<dbReference type="GO" id="GO:1900107">
    <property type="term" value="P:regulation of nodal signaling pathway"/>
    <property type="evidence" value="ECO:0007669"/>
    <property type="project" value="UniProtKB-ARBA"/>
</dbReference>
<dbReference type="GO" id="GO:0035479">
    <property type="term" value="P:angioblast cell migration from lateral mesoderm to midline"/>
    <property type="evidence" value="ECO:0007669"/>
    <property type="project" value="UniProtKB-ARBA"/>
</dbReference>
<dbReference type="GO" id="GO:0071910">
    <property type="term" value="P:determination of liver left/right asymmetry"/>
    <property type="evidence" value="ECO:0007669"/>
    <property type="project" value="UniProtKB-ARBA"/>
</dbReference>
<evidence type="ECO:0000256" key="8">
    <source>
        <dbReference type="ARBA" id="ARBA00023040"/>
    </source>
</evidence>
<sequence length="360" mass="40360">MDPTTEDYFAYDPEDDYEESANSSMCSYNEWEPSYSLIPVLYMLIFILGLSGNGIVIFTVWKAQSKRRAADVYIGNLALADLTFVVTLPLWAVYTAKGYHWPFGVALCKISSYVVLLNMYASVFCLTCMSLDRYMAIVHSLTSTQLRTRSHIRISLALIWFLAGFLASPTLLLRTTVSNPEDNRTICSMDFSLVVSNSSQEPLWIAGLSISSSLLGFLLPLLAMMVCYGFIGCTVTRHFNSLRKEDQRKRRLLKIITTLVVVFAACWLPFHLVKSLDALSYLELAPDSCTFLSFLLMAHPYATCLAYVNSCLNPILYAFFDLRFRSQCLCLLNLKKALHASPGSSLSSQKTEAQSLATKV</sequence>
<dbReference type="Pfam" id="PF00001">
    <property type="entry name" value="7tm_1"/>
    <property type="match status" value="1"/>
</dbReference>
<protein>
    <submittedName>
        <fullName evidence="19">Apelin receptor B-like</fullName>
    </submittedName>
</protein>
<dbReference type="PROSITE" id="PS50262">
    <property type="entry name" value="G_PROTEIN_RECEP_F1_2"/>
    <property type="match status" value="1"/>
</dbReference>
<dbReference type="GeneID" id="115807847"/>
<keyword evidence="13" id="KW-0306">Gastrulation</keyword>
<evidence type="ECO:0000256" key="5">
    <source>
        <dbReference type="ARBA" id="ARBA00022657"/>
    </source>
</evidence>
<dbReference type="RefSeq" id="XP_030624878.1">
    <property type="nucleotide sequence ID" value="XM_030769018.1"/>
</dbReference>
<dbReference type="InParanoid" id="A0A6J2UZ50"/>
<dbReference type="FunFam" id="1.20.1070.10:FF:000106">
    <property type="entry name" value="Apelin receptor a"/>
    <property type="match status" value="1"/>
</dbReference>
<keyword evidence="8 15" id="KW-0297">G-protein coupled receptor</keyword>
<organism evidence="18 19">
    <name type="scientific">Chanos chanos</name>
    <name type="common">Milkfish</name>
    <name type="synonym">Mugil chanos</name>
    <dbReference type="NCBI Taxonomy" id="29144"/>
    <lineage>
        <taxon>Eukaryota</taxon>
        <taxon>Metazoa</taxon>
        <taxon>Chordata</taxon>
        <taxon>Craniata</taxon>
        <taxon>Vertebrata</taxon>
        <taxon>Euteleostomi</taxon>
        <taxon>Actinopterygii</taxon>
        <taxon>Neopterygii</taxon>
        <taxon>Teleostei</taxon>
        <taxon>Ostariophysi</taxon>
        <taxon>Gonorynchiformes</taxon>
        <taxon>Chanidae</taxon>
        <taxon>Chanos</taxon>
    </lineage>
</organism>
<feature type="transmembrane region" description="Helical" evidence="16">
    <location>
        <begin position="152"/>
        <end position="173"/>
    </location>
</feature>
<evidence type="ECO:0000256" key="7">
    <source>
        <dbReference type="ARBA" id="ARBA00022989"/>
    </source>
</evidence>
<dbReference type="PRINTS" id="PR00237">
    <property type="entry name" value="GPCRRHODOPSN"/>
</dbReference>
<evidence type="ECO:0000256" key="3">
    <source>
        <dbReference type="ARBA" id="ARBA00022473"/>
    </source>
</evidence>
<dbReference type="InterPro" id="IPR017452">
    <property type="entry name" value="GPCR_Rhodpsn_7TM"/>
</dbReference>
<keyword evidence="18" id="KW-1185">Reference proteome</keyword>